<accession>A0A2W7ND39</accession>
<evidence type="ECO:0008006" key="3">
    <source>
        <dbReference type="Google" id="ProtNLM"/>
    </source>
</evidence>
<organism evidence="1 2">
    <name type="scientific">Breznakibacter xylanolyticus</name>
    <dbReference type="NCBI Taxonomy" id="990"/>
    <lineage>
        <taxon>Bacteria</taxon>
        <taxon>Pseudomonadati</taxon>
        <taxon>Bacteroidota</taxon>
        <taxon>Bacteroidia</taxon>
        <taxon>Marinilabiliales</taxon>
        <taxon>Marinilabiliaceae</taxon>
        <taxon>Breznakibacter</taxon>
    </lineage>
</organism>
<evidence type="ECO:0000313" key="2">
    <source>
        <dbReference type="Proteomes" id="UP000249239"/>
    </source>
</evidence>
<name>A0A2W7ND39_9BACT</name>
<gene>
    <name evidence="1" type="ORF">LX69_01104</name>
</gene>
<dbReference type="AlphaFoldDB" id="A0A2W7ND39"/>
<dbReference type="RefSeq" id="WP_111444813.1">
    <property type="nucleotide sequence ID" value="NZ_QKZK01000007.1"/>
</dbReference>
<dbReference type="Proteomes" id="UP000249239">
    <property type="component" value="Unassembled WGS sequence"/>
</dbReference>
<sequence>MTIKDYYDSLDETQKRVFRSKVERKTQKNKSTVYRWINLKHPASPIEKAYMSRIIGKPIEELFPEIEKA</sequence>
<proteinExistence type="predicted"/>
<dbReference type="EMBL" id="QKZK01000007">
    <property type="protein sequence ID" value="PZX18068.1"/>
    <property type="molecule type" value="Genomic_DNA"/>
</dbReference>
<reference evidence="1 2" key="1">
    <citation type="submission" date="2018-06" db="EMBL/GenBank/DDBJ databases">
        <title>Genomic Encyclopedia of Archaeal and Bacterial Type Strains, Phase II (KMG-II): from individual species to whole genera.</title>
        <authorList>
            <person name="Goeker M."/>
        </authorList>
    </citation>
    <scope>NUCLEOTIDE SEQUENCE [LARGE SCALE GENOMIC DNA]</scope>
    <source>
        <strain evidence="1 2">DSM 6779</strain>
    </source>
</reference>
<keyword evidence="2" id="KW-1185">Reference proteome</keyword>
<protein>
    <recommendedName>
        <fullName evidence="3">YdaS antitoxin of YdaST toxin-antitoxin system</fullName>
    </recommendedName>
</protein>
<evidence type="ECO:0000313" key="1">
    <source>
        <dbReference type="EMBL" id="PZX18068.1"/>
    </source>
</evidence>
<comment type="caution">
    <text evidence="1">The sequence shown here is derived from an EMBL/GenBank/DDBJ whole genome shotgun (WGS) entry which is preliminary data.</text>
</comment>